<proteinExistence type="predicted"/>
<reference evidence="1 2" key="1">
    <citation type="submission" date="2019-05" db="EMBL/GenBank/DDBJ databases">
        <title>Another draft genome of Portunus trituberculatus and its Hox gene families provides insights of decapod evolution.</title>
        <authorList>
            <person name="Jeong J.-H."/>
            <person name="Song I."/>
            <person name="Kim S."/>
            <person name="Choi T."/>
            <person name="Kim D."/>
            <person name="Ryu S."/>
            <person name="Kim W."/>
        </authorList>
    </citation>
    <scope>NUCLEOTIDE SEQUENCE [LARGE SCALE GENOMIC DNA]</scope>
    <source>
        <tissue evidence="1">Muscle</tissue>
    </source>
</reference>
<accession>A0A5B7DXI7</accession>
<organism evidence="1 2">
    <name type="scientific">Portunus trituberculatus</name>
    <name type="common">Swimming crab</name>
    <name type="synonym">Neptunus trituberculatus</name>
    <dbReference type="NCBI Taxonomy" id="210409"/>
    <lineage>
        <taxon>Eukaryota</taxon>
        <taxon>Metazoa</taxon>
        <taxon>Ecdysozoa</taxon>
        <taxon>Arthropoda</taxon>
        <taxon>Crustacea</taxon>
        <taxon>Multicrustacea</taxon>
        <taxon>Malacostraca</taxon>
        <taxon>Eumalacostraca</taxon>
        <taxon>Eucarida</taxon>
        <taxon>Decapoda</taxon>
        <taxon>Pleocyemata</taxon>
        <taxon>Brachyura</taxon>
        <taxon>Eubrachyura</taxon>
        <taxon>Portunoidea</taxon>
        <taxon>Portunidae</taxon>
        <taxon>Portuninae</taxon>
        <taxon>Portunus</taxon>
    </lineage>
</organism>
<name>A0A5B7DXI7_PORTR</name>
<protein>
    <submittedName>
        <fullName evidence="1">Uncharacterized protein</fullName>
    </submittedName>
</protein>
<gene>
    <name evidence="1" type="ORF">E2C01_019301</name>
</gene>
<dbReference type="EMBL" id="VSRR010001564">
    <property type="protein sequence ID" value="MPC26168.1"/>
    <property type="molecule type" value="Genomic_DNA"/>
</dbReference>
<evidence type="ECO:0000313" key="1">
    <source>
        <dbReference type="EMBL" id="MPC26168.1"/>
    </source>
</evidence>
<sequence length="151" mass="16352">MFLSREQSAAPLRAHRLMECHHHIASNLRTGPRAPAMRAGPGKAGMGEQFVRDGYAPCGDNMQFGVFGKTLDISPPPASSPHGAHGDTLYYVLSGVCVADRCVGGNVGACMLRGCDRWCVGQECVVHLLLQTTILCLEKRSRCPQPFEQLT</sequence>
<comment type="caution">
    <text evidence="1">The sequence shown here is derived from an EMBL/GenBank/DDBJ whole genome shotgun (WGS) entry which is preliminary data.</text>
</comment>
<dbReference type="Proteomes" id="UP000324222">
    <property type="component" value="Unassembled WGS sequence"/>
</dbReference>
<evidence type="ECO:0000313" key="2">
    <source>
        <dbReference type="Proteomes" id="UP000324222"/>
    </source>
</evidence>
<dbReference type="AlphaFoldDB" id="A0A5B7DXI7"/>
<keyword evidence="2" id="KW-1185">Reference proteome</keyword>